<dbReference type="EMBL" id="JAOVZV010000029">
    <property type="protein sequence ID" value="MCX8534607.1"/>
    <property type="molecule type" value="Genomic_DNA"/>
</dbReference>
<comment type="caution">
    <text evidence="1">The sequence shown here is derived from an EMBL/GenBank/DDBJ whole genome shotgun (WGS) entry which is preliminary data.</text>
</comment>
<evidence type="ECO:0008006" key="3">
    <source>
        <dbReference type="Google" id="ProtNLM"/>
    </source>
</evidence>
<evidence type="ECO:0000313" key="1">
    <source>
        <dbReference type="EMBL" id="MCX8534607.1"/>
    </source>
</evidence>
<dbReference type="Proteomes" id="UP001070176">
    <property type="component" value="Unassembled WGS sequence"/>
</dbReference>
<reference evidence="1" key="1">
    <citation type="submission" date="2022-10" db="EMBL/GenBank/DDBJ databases">
        <title>Chryseobacterium sp. nov., a novel bacterial species.</title>
        <authorList>
            <person name="Cao Y."/>
        </authorList>
    </citation>
    <scope>NUCLEOTIDE SEQUENCE</scope>
    <source>
        <strain evidence="1">KC 927</strain>
    </source>
</reference>
<protein>
    <recommendedName>
        <fullName evidence="3">DUF2158 domain-containing protein</fullName>
    </recommendedName>
</protein>
<evidence type="ECO:0000313" key="2">
    <source>
        <dbReference type="Proteomes" id="UP001070176"/>
    </source>
</evidence>
<name>A0ABT3Y8W2_9FLAO</name>
<accession>A0ABT3Y8W2</accession>
<keyword evidence="2" id="KW-1185">Reference proteome</keyword>
<gene>
    <name evidence="1" type="ORF">OEA66_19845</name>
</gene>
<proteinExistence type="predicted"/>
<organism evidence="1 2">
    <name type="scientific">Chryseobacterium luquanense</name>
    <dbReference type="NCBI Taxonomy" id="2983766"/>
    <lineage>
        <taxon>Bacteria</taxon>
        <taxon>Pseudomonadati</taxon>
        <taxon>Bacteroidota</taxon>
        <taxon>Flavobacteriia</taxon>
        <taxon>Flavobacteriales</taxon>
        <taxon>Weeksellaceae</taxon>
        <taxon>Chryseobacterium group</taxon>
        <taxon>Chryseobacterium</taxon>
    </lineage>
</organism>
<sequence>MKKYNFEDFDIGDSVYHKSNKKIIMIVIATDSETKEIKCRWIDNNGQKTEEEFLFAELINADDFDRSNTIKYRSIL</sequence>
<dbReference type="RefSeq" id="WP_267283042.1">
    <property type="nucleotide sequence ID" value="NZ_JAOVZV010000029.1"/>
</dbReference>